<dbReference type="EMBL" id="CAJVPQ010024174">
    <property type="protein sequence ID" value="CAG8764269.1"/>
    <property type="molecule type" value="Genomic_DNA"/>
</dbReference>
<comment type="caution">
    <text evidence="1">The sequence shown here is derived from an EMBL/GenBank/DDBJ whole genome shotgun (WGS) entry which is preliminary data.</text>
</comment>
<dbReference type="AlphaFoldDB" id="A0A9N9J458"/>
<reference evidence="1" key="1">
    <citation type="submission" date="2021-06" db="EMBL/GenBank/DDBJ databases">
        <authorList>
            <person name="Kallberg Y."/>
            <person name="Tangrot J."/>
            <person name="Rosling A."/>
        </authorList>
    </citation>
    <scope>NUCLEOTIDE SEQUENCE</scope>
    <source>
        <strain evidence="1">UK204</strain>
    </source>
</reference>
<dbReference type="OrthoDB" id="5374688at2759"/>
<proteinExistence type="predicted"/>
<evidence type="ECO:0000313" key="1">
    <source>
        <dbReference type="EMBL" id="CAG8764269.1"/>
    </source>
</evidence>
<protein>
    <submittedName>
        <fullName evidence="1">7284_t:CDS:1</fullName>
    </submittedName>
</protein>
<dbReference type="Proteomes" id="UP000789570">
    <property type="component" value="Unassembled WGS sequence"/>
</dbReference>
<gene>
    <name evidence="1" type="ORF">FCALED_LOCUS17126</name>
</gene>
<name>A0A9N9J458_9GLOM</name>
<evidence type="ECO:0000313" key="2">
    <source>
        <dbReference type="Proteomes" id="UP000789570"/>
    </source>
</evidence>
<keyword evidence="2" id="KW-1185">Reference proteome</keyword>
<accession>A0A9N9J458</accession>
<organism evidence="1 2">
    <name type="scientific">Funneliformis caledonium</name>
    <dbReference type="NCBI Taxonomy" id="1117310"/>
    <lineage>
        <taxon>Eukaryota</taxon>
        <taxon>Fungi</taxon>
        <taxon>Fungi incertae sedis</taxon>
        <taxon>Mucoromycota</taxon>
        <taxon>Glomeromycotina</taxon>
        <taxon>Glomeromycetes</taxon>
        <taxon>Glomerales</taxon>
        <taxon>Glomeraceae</taxon>
        <taxon>Funneliformis</taxon>
    </lineage>
</organism>
<feature type="non-terminal residue" evidence="1">
    <location>
        <position position="180"/>
    </location>
</feature>
<sequence length="180" mass="20285">SAELTISSVAPYEVTFKLRNIPTATKEDYFGSIDDIRRYALDPLYKGYIKPHDYLNFLGKDSLSNKLRQVVFDSCGYGIFVECQQTTSDISLPKEIESPAYSVGWMSACQIILVPTSTELGIFIYEKNNQKRFNNLIENITYPKNDIWVISISILENFENGSSAWSDNLLIVELKACAGG</sequence>